<dbReference type="SUPFAM" id="SSF81923">
    <property type="entry name" value="Double Clp-N motif"/>
    <property type="match status" value="1"/>
</dbReference>
<name>A0A8T0GND7_CERPU</name>
<feature type="compositionally biased region" description="Polar residues" evidence="6">
    <location>
        <begin position="698"/>
        <end position="707"/>
    </location>
</feature>
<dbReference type="GO" id="GO:0016887">
    <property type="term" value="F:ATP hydrolysis activity"/>
    <property type="evidence" value="ECO:0007669"/>
    <property type="project" value="InterPro"/>
</dbReference>
<comment type="similarity">
    <text evidence="1">Belongs to the ClpA/ClpB family.</text>
</comment>
<feature type="compositionally biased region" description="Polar residues" evidence="6">
    <location>
        <begin position="781"/>
        <end position="818"/>
    </location>
</feature>
<dbReference type="InterPro" id="IPR003959">
    <property type="entry name" value="ATPase_AAA_core"/>
</dbReference>
<evidence type="ECO:0000259" key="7">
    <source>
        <dbReference type="PROSITE" id="PS51903"/>
    </source>
</evidence>
<dbReference type="PANTHER" id="PTHR43572:SF13">
    <property type="entry name" value="PROTEIN SUPPRESSOR OF MAX2 1"/>
    <property type="match status" value="1"/>
</dbReference>
<dbReference type="Gene3D" id="1.10.1780.10">
    <property type="entry name" value="Clp, N-terminal domain"/>
    <property type="match status" value="1"/>
</dbReference>
<evidence type="ECO:0000256" key="2">
    <source>
        <dbReference type="ARBA" id="ARBA00022737"/>
    </source>
</evidence>
<dbReference type="Pfam" id="PF07724">
    <property type="entry name" value="AAA_2"/>
    <property type="match status" value="1"/>
</dbReference>
<reference evidence="8" key="1">
    <citation type="submission" date="2020-06" db="EMBL/GenBank/DDBJ databases">
        <title>WGS assembly of Ceratodon purpureus strain R40.</title>
        <authorList>
            <person name="Carey S.B."/>
            <person name="Jenkins J."/>
            <person name="Shu S."/>
            <person name="Lovell J.T."/>
            <person name="Sreedasyam A."/>
            <person name="Maumus F."/>
            <person name="Tiley G.P."/>
            <person name="Fernandez-Pozo N."/>
            <person name="Barry K."/>
            <person name="Chen C."/>
            <person name="Wang M."/>
            <person name="Lipzen A."/>
            <person name="Daum C."/>
            <person name="Saski C.A."/>
            <person name="Payton A.C."/>
            <person name="Mcbreen J.C."/>
            <person name="Conrad R.E."/>
            <person name="Kollar L.M."/>
            <person name="Olsson S."/>
            <person name="Huttunen S."/>
            <person name="Landis J.B."/>
            <person name="Wickett N.J."/>
            <person name="Johnson M.G."/>
            <person name="Rensing S.A."/>
            <person name="Grimwood J."/>
            <person name="Schmutz J."/>
            <person name="Mcdaniel S.F."/>
        </authorList>
    </citation>
    <scope>NUCLEOTIDE SEQUENCE</scope>
    <source>
        <strain evidence="8">R40</strain>
    </source>
</reference>
<dbReference type="EMBL" id="CM026431">
    <property type="protein sequence ID" value="KAG0559749.1"/>
    <property type="molecule type" value="Genomic_DNA"/>
</dbReference>
<keyword evidence="4" id="KW-0804">Transcription</keyword>
<dbReference type="SUPFAM" id="SSF52540">
    <property type="entry name" value="P-loop containing nucleoside triphosphate hydrolases"/>
    <property type="match status" value="1"/>
</dbReference>
<dbReference type="Gene3D" id="3.40.50.300">
    <property type="entry name" value="P-loop containing nucleotide triphosphate hydrolases"/>
    <property type="match status" value="2"/>
</dbReference>
<dbReference type="Pfam" id="PF23569">
    <property type="entry name" value="NBD_SMAX1"/>
    <property type="match status" value="1"/>
</dbReference>
<evidence type="ECO:0000313" key="8">
    <source>
        <dbReference type="EMBL" id="KAG0559749.1"/>
    </source>
</evidence>
<feature type="region of interest" description="Disordered" evidence="6">
    <location>
        <begin position="781"/>
        <end position="824"/>
    </location>
</feature>
<feature type="domain" description="Clp R" evidence="7">
    <location>
        <begin position="9"/>
        <end position="168"/>
    </location>
</feature>
<evidence type="ECO:0000256" key="5">
    <source>
        <dbReference type="PROSITE-ProRule" id="PRU01251"/>
    </source>
</evidence>
<proteinExistence type="inferred from homology"/>
<feature type="compositionally biased region" description="Polar residues" evidence="6">
    <location>
        <begin position="644"/>
        <end position="667"/>
    </location>
</feature>
<feature type="region of interest" description="Disordered" evidence="6">
    <location>
        <begin position="644"/>
        <end position="707"/>
    </location>
</feature>
<dbReference type="GO" id="GO:0005524">
    <property type="term" value="F:ATP binding"/>
    <property type="evidence" value="ECO:0007669"/>
    <property type="project" value="InterPro"/>
</dbReference>
<dbReference type="PRINTS" id="PR00300">
    <property type="entry name" value="CLPPROTEASEA"/>
</dbReference>
<keyword evidence="2 5" id="KW-0677">Repeat</keyword>
<sequence>MRSGASAVQHLLSAAALGVLKHAVTEARRRGHPQVQPLHVVSMLLTHAGSRLRQACMLSHPQNSQTAECRALEVCFNVALDHLPQSAMAAASQPILSNALMAALKRAHAHQRRGCPEHQHSPLLAVKVEIDQLIISILDDPSVSRVMKEAGFSSTNVKFNLEDGPASAAAAAAAAVTVFGGGGHVVHEPQPPKHVGDMVSQGGPFYDNSCVVQEENETKSSVKISPGVMTQANSMSSWQQSEVSLESERREMMLRATSRGNHMMGPAVSLPSREEDIRNIVDILLAPRNRNAILIGDTAVGANCVVEDLASRIKAGIVPAQLQGLQFLDPKLSLSSFSYCSSLEMEQKLAELSKIVEECMPAGAILHIGDLQWLAEPMQLKKGPSNFCPAQRTAAELRNLLARHINNRLWFVGVVTPHTFARLQVLYPSLASDWNLQPVQVTTTFQPPQPTFLQRFSSNLPTANDQQTLSSPPVRASSPIVTAVAQENRYPGNNGVTQRFQCCPDCLSKFEEERRQFRENESLSLQLAPNKWLSSNDEVTSGGANGAMSQTKNPSVVQRLAQLQQKWQNICRMQHGEPTPVPTRSQLPSALSRLSASSHSKPCGLGLDVSSQWSNPQNRHLGSSVVDQPLRTPTSIPMYMQAARDQTASPLQSVVQRGQDAVTTSVGANAKPSDAPDFSSPKDGSSVASAPEDHEDPNASTGTSVQDASLASTNLVLGRANAGGANVMASKLRAPASKPLIQQPSPLQSLRSNPLQSVGASPIASLKANSGKPAWLTQSPLQSLQQRRPVASNTATTQAGVPWNSSPLARRQVNITKSPSPPPREVTVDDNLKGLYKGLMQRVPWQAAAIAGIAATVMKCRCGGSGFRGQTAKTDTWLLLLGPDPVAKLAIAKALAELVFGGERSLIHLGFAAGSHAKLEADDCGVRYRARTPLDRLAEAVRLKPSAVILLEDIDQADTVMRNRVLRAMEIGKLADSNGREVSFSNTIVVMTTSIGSELCEPKARPGSLSFSEAKLAALTGRAEIRGQIKDSRNEKVVFNVPNRNVVVVEYGAERQQTEPSQSAYPSSGEGLPSWVQKRKPEALLNVELRPRNDGKRAKSNEGRFLNLDLNLSTGDASESNCWTGDSDQCPEVCDNDQEAKLQIVLAKARSALTEKFCALPDYAVGFEAYDFNGLAMDVLNKLGKILEVHGPREVGLEVDHQLLEYIISCVWKIPEGRQAFNAWLEDVFAKSLADSRLCGGASVVELVADFVPEVSDGGVALPRRIVFDSTLAV</sequence>
<dbReference type="Proteomes" id="UP000822688">
    <property type="component" value="Chromosome 10"/>
</dbReference>
<evidence type="ECO:0000256" key="3">
    <source>
        <dbReference type="ARBA" id="ARBA00023015"/>
    </source>
</evidence>
<dbReference type="AlphaFoldDB" id="A0A8T0GND7"/>
<dbReference type="OrthoDB" id="1929681at2759"/>
<protein>
    <recommendedName>
        <fullName evidence="7">Clp R domain-containing protein</fullName>
    </recommendedName>
</protein>
<dbReference type="InterPro" id="IPR004176">
    <property type="entry name" value="Clp_R_N"/>
</dbReference>
<feature type="compositionally biased region" description="Low complexity" evidence="6">
    <location>
        <begin position="584"/>
        <end position="600"/>
    </location>
</feature>
<comment type="caution">
    <text evidence="8">The sequence shown here is derived from an EMBL/GenBank/DDBJ whole genome shotgun (WGS) entry which is preliminary data.</text>
</comment>
<accession>A0A8T0GND7</accession>
<gene>
    <name evidence="8" type="ORF">KC19_10G126500</name>
</gene>
<dbReference type="InterPro" id="IPR036628">
    <property type="entry name" value="Clp_N_dom_sf"/>
</dbReference>
<evidence type="ECO:0000313" key="9">
    <source>
        <dbReference type="Proteomes" id="UP000822688"/>
    </source>
</evidence>
<dbReference type="InterPro" id="IPR051650">
    <property type="entry name" value="SL_signaling_regulator"/>
</dbReference>
<feature type="region of interest" description="Disordered" evidence="6">
    <location>
        <begin position="574"/>
        <end position="631"/>
    </location>
</feature>
<dbReference type="PROSITE" id="PS51903">
    <property type="entry name" value="CLP_R"/>
    <property type="match status" value="1"/>
</dbReference>
<feature type="compositionally biased region" description="Polar residues" evidence="6">
    <location>
        <begin position="609"/>
        <end position="621"/>
    </location>
</feature>
<dbReference type="InterPro" id="IPR058680">
    <property type="entry name" value="NBD_SMAX1-like"/>
</dbReference>
<dbReference type="PANTHER" id="PTHR43572">
    <property type="entry name" value="CHAPERONE PROTEIN CLPD, CHLOROPLASTIC"/>
    <property type="match status" value="1"/>
</dbReference>
<dbReference type="InterPro" id="IPR001270">
    <property type="entry name" value="ClpA/B"/>
</dbReference>
<evidence type="ECO:0000256" key="4">
    <source>
        <dbReference type="ARBA" id="ARBA00023163"/>
    </source>
</evidence>
<dbReference type="InterPro" id="IPR027417">
    <property type="entry name" value="P-loop_NTPase"/>
</dbReference>
<keyword evidence="9" id="KW-1185">Reference proteome</keyword>
<evidence type="ECO:0000256" key="1">
    <source>
        <dbReference type="ARBA" id="ARBA00008675"/>
    </source>
</evidence>
<keyword evidence="3" id="KW-0805">Transcription regulation</keyword>
<organism evidence="8 9">
    <name type="scientific">Ceratodon purpureus</name>
    <name type="common">Fire moss</name>
    <name type="synonym">Dicranum purpureum</name>
    <dbReference type="NCBI Taxonomy" id="3225"/>
    <lineage>
        <taxon>Eukaryota</taxon>
        <taxon>Viridiplantae</taxon>
        <taxon>Streptophyta</taxon>
        <taxon>Embryophyta</taxon>
        <taxon>Bryophyta</taxon>
        <taxon>Bryophytina</taxon>
        <taxon>Bryopsida</taxon>
        <taxon>Dicranidae</taxon>
        <taxon>Pseudoditrichales</taxon>
        <taxon>Ditrichaceae</taxon>
        <taxon>Ceratodon</taxon>
    </lineage>
</organism>
<evidence type="ECO:0000256" key="6">
    <source>
        <dbReference type="SAM" id="MobiDB-lite"/>
    </source>
</evidence>